<dbReference type="Proteomes" id="UP000450161">
    <property type="component" value="Unassembled WGS sequence"/>
</dbReference>
<organism evidence="2 3">
    <name type="scientific">Segatella copri</name>
    <dbReference type="NCBI Taxonomy" id="165179"/>
    <lineage>
        <taxon>Bacteria</taxon>
        <taxon>Pseudomonadati</taxon>
        <taxon>Bacteroidota</taxon>
        <taxon>Bacteroidia</taxon>
        <taxon>Bacteroidales</taxon>
        <taxon>Prevotellaceae</taxon>
        <taxon>Segatella</taxon>
    </lineage>
</organism>
<gene>
    <name evidence="2" type="ORF">FYJ72_12910</name>
</gene>
<feature type="signal peptide" evidence="1">
    <location>
        <begin position="1"/>
        <end position="20"/>
    </location>
</feature>
<dbReference type="EMBL" id="VUNF01000032">
    <property type="protein sequence ID" value="MST78528.1"/>
    <property type="molecule type" value="Genomic_DNA"/>
</dbReference>
<reference evidence="2 3" key="1">
    <citation type="submission" date="2019-08" db="EMBL/GenBank/DDBJ databases">
        <title>In-depth cultivation of the pig gut microbiome towards novel bacterial diversity and tailored functional studies.</title>
        <authorList>
            <person name="Wylensek D."/>
            <person name="Hitch T.C.A."/>
            <person name="Clavel T."/>
        </authorList>
    </citation>
    <scope>NUCLEOTIDE SEQUENCE [LARGE SCALE GENOMIC DNA]</scope>
    <source>
        <strain evidence="2 3">LKV-178-WT-2C</strain>
    </source>
</reference>
<dbReference type="AlphaFoldDB" id="A0A6I2U1T1"/>
<feature type="chain" id="PRO_5026200013" evidence="1">
    <location>
        <begin position="21"/>
        <end position="336"/>
    </location>
</feature>
<name>A0A6I2U1T1_9BACT</name>
<evidence type="ECO:0000313" key="3">
    <source>
        <dbReference type="Proteomes" id="UP000450161"/>
    </source>
</evidence>
<dbReference type="RefSeq" id="WP_154482714.1">
    <property type="nucleotide sequence ID" value="NZ_VUNF01000032.1"/>
</dbReference>
<keyword evidence="1" id="KW-0732">Signal</keyword>
<accession>A0A6I2U1T1</accession>
<dbReference type="PROSITE" id="PS51257">
    <property type="entry name" value="PROKAR_LIPOPROTEIN"/>
    <property type="match status" value="1"/>
</dbReference>
<comment type="caution">
    <text evidence="2">The sequence shown here is derived from an EMBL/GenBank/DDBJ whole genome shotgun (WGS) entry which is preliminary data.</text>
</comment>
<evidence type="ECO:0000313" key="2">
    <source>
        <dbReference type="EMBL" id="MST78528.1"/>
    </source>
</evidence>
<dbReference type="Gene3D" id="2.40.160.170">
    <property type="match status" value="1"/>
</dbReference>
<evidence type="ECO:0000256" key="1">
    <source>
        <dbReference type="SAM" id="SignalP"/>
    </source>
</evidence>
<sequence>MKKRFGFIVAALLTASCAFAQTIEPSGDKGDKNILNHLDGSITLGTTGVGVDLAMPIGKMVQVRTGFNFFPHYEQTMHFGVQVGDDTDPTVQDEKFNKLSQTLNEMFAFEVDRNVDMKGKPTMKNFKLLVDVFPFRNKHWHVTTGFYWGPSTVAKAENAAYDATSLVSVAIYNNLYDRVMISYESMKKMEAGDPADPIPYITINGQPLYASEEMFNKFNKYGRMGVHVGDYEDGKPYLMKPDANNMVSCKIKVNNFRPYLGFGYGGKLSNRSDRNWISFDCGAMFWGGTPRVITHDGVDLAKDVKNISGKVGDYVSLFKAVKVYPVLELRLTHRIF</sequence>
<proteinExistence type="predicted"/>
<protein>
    <submittedName>
        <fullName evidence="2">Uncharacterized protein</fullName>
    </submittedName>
</protein>